<organism evidence="9 10">
    <name type="scientific">Vulcaniibacterium tengchongense</name>
    <dbReference type="NCBI Taxonomy" id="1273429"/>
    <lineage>
        <taxon>Bacteria</taxon>
        <taxon>Pseudomonadati</taxon>
        <taxon>Pseudomonadota</taxon>
        <taxon>Gammaproteobacteria</taxon>
        <taxon>Lysobacterales</taxon>
        <taxon>Lysobacteraceae</taxon>
        <taxon>Vulcaniibacterium</taxon>
    </lineage>
</organism>
<evidence type="ECO:0000256" key="1">
    <source>
        <dbReference type="ARBA" id="ARBA00004418"/>
    </source>
</evidence>
<keyword evidence="4" id="KW-0574">Periplasm</keyword>
<feature type="chain" id="PRO_5018257241" description="Osmotically-inducible protein Y" evidence="7">
    <location>
        <begin position="28"/>
        <end position="130"/>
    </location>
</feature>
<protein>
    <recommendedName>
        <fullName evidence="5">Osmotically-inducible protein Y</fullName>
    </recommendedName>
</protein>
<sequence>MKTTRTNVPWWLGTALVAALAAPVALAAPQQQGADRAQSAGMAEPEEEGDQSNQPINDTWITTKVKAELMAADDVDGTDIDVDTVNGTVTLSGSVKDKAEADRAKAIAKQVRGVKSVNSANLKVAKAGGG</sequence>
<dbReference type="PROSITE" id="PS50914">
    <property type="entry name" value="BON"/>
    <property type="match status" value="1"/>
</dbReference>
<dbReference type="PANTHER" id="PTHR34606">
    <property type="entry name" value="BON DOMAIN-CONTAINING PROTEIN"/>
    <property type="match status" value="1"/>
</dbReference>
<evidence type="ECO:0000256" key="6">
    <source>
        <dbReference type="SAM" id="MobiDB-lite"/>
    </source>
</evidence>
<dbReference type="Proteomes" id="UP000269708">
    <property type="component" value="Unassembled WGS sequence"/>
</dbReference>
<proteinExistence type="predicted"/>
<dbReference type="RefSeq" id="WP_123770713.1">
    <property type="nucleotide sequence ID" value="NZ_RKQN01000003.1"/>
</dbReference>
<dbReference type="InterPro" id="IPR051686">
    <property type="entry name" value="Lipoprotein_DolP"/>
</dbReference>
<gene>
    <name evidence="9" type="ORF">EDC50_2393</name>
</gene>
<dbReference type="EMBL" id="RKQN01000003">
    <property type="protein sequence ID" value="RPE77134.1"/>
    <property type="molecule type" value="Genomic_DNA"/>
</dbReference>
<evidence type="ECO:0000256" key="7">
    <source>
        <dbReference type="SAM" id="SignalP"/>
    </source>
</evidence>
<dbReference type="Gene3D" id="3.30.1340.30">
    <property type="match status" value="1"/>
</dbReference>
<keyword evidence="10" id="KW-1185">Reference proteome</keyword>
<evidence type="ECO:0000256" key="5">
    <source>
        <dbReference type="ARBA" id="ARBA00070588"/>
    </source>
</evidence>
<dbReference type="FunFam" id="3.30.1340.30:FF:000001">
    <property type="entry name" value="Molecular chaperone OsmY"/>
    <property type="match status" value="1"/>
</dbReference>
<keyword evidence="3" id="KW-0677">Repeat</keyword>
<feature type="signal peptide" evidence="7">
    <location>
        <begin position="1"/>
        <end position="27"/>
    </location>
</feature>
<evidence type="ECO:0000259" key="8">
    <source>
        <dbReference type="PROSITE" id="PS50914"/>
    </source>
</evidence>
<comment type="subcellular location">
    <subcellularLocation>
        <location evidence="1">Periplasm</location>
    </subcellularLocation>
</comment>
<dbReference type="InterPro" id="IPR014004">
    <property type="entry name" value="Transpt-assoc_nodulatn_dom_bac"/>
</dbReference>
<keyword evidence="2 7" id="KW-0732">Signal</keyword>
<dbReference type="SMART" id="SM00749">
    <property type="entry name" value="BON"/>
    <property type="match status" value="1"/>
</dbReference>
<name>A0A3N4VVN4_9GAMM</name>
<dbReference type="OrthoDB" id="8910395at2"/>
<accession>A0A3N4VVN4</accession>
<reference evidence="9 10" key="1">
    <citation type="submission" date="2018-11" db="EMBL/GenBank/DDBJ databases">
        <title>Genomic Encyclopedia of Type Strains, Phase IV (KMG-IV): sequencing the most valuable type-strain genomes for metagenomic binning, comparative biology and taxonomic classification.</title>
        <authorList>
            <person name="Goeker M."/>
        </authorList>
    </citation>
    <scope>NUCLEOTIDE SEQUENCE [LARGE SCALE GENOMIC DNA]</scope>
    <source>
        <strain evidence="9 10">DSM 25623</strain>
    </source>
</reference>
<evidence type="ECO:0000313" key="10">
    <source>
        <dbReference type="Proteomes" id="UP000269708"/>
    </source>
</evidence>
<dbReference type="AlphaFoldDB" id="A0A3N4VVN4"/>
<dbReference type="PANTHER" id="PTHR34606:SF15">
    <property type="entry name" value="BON DOMAIN-CONTAINING PROTEIN"/>
    <property type="match status" value="1"/>
</dbReference>
<comment type="caution">
    <text evidence="9">The sequence shown here is derived from an EMBL/GenBank/DDBJ whole genome shotgun (WGS) entry which is preliminary data.</text>
</comment>
<evidence type="ECO:0000313" key="9">
    <source>
        <dbReference type="EMBL" id="RPE77134.1"/>
    </source>
</evidence>
<evidence type="ECO:0000256" key="2">
    <source>
        <dbReference type="ARBA" id="ARBA00022729"/>
    </source>
</evidence>
<evidence type="ECO:0000256" key="4">
    <source>
        <dbReference type="ARBA" id="ARBA00022764"/>
    </source>
</evidence>
<feature type="region of interest" description="Disordered" evidence="6">
    <location>
        <begin position="27"/>
        <end position="57"/>
    </location>
</feature>
<dbReference type="InterPro" id="IPR007055">
    <property type="entry name" value="BON_dom"/>
</dbReference>
<feature type="domain" description="BON" evidence="8">
    <location>
        <begin position="57"/>
        <end position="126"/>
    </location>
</feature>
<evidence type="ECO:0000256" key="3">
    <source>
        <dbReference type="ARBA" id="ARBA00022737"/>
    </source>
</evidence>
<dbReference type="Pfam" id="PF04972">
    <property type="entry name" value="BON"/>
    <property type="match status" value="1"/>
</dbReference>
<dbReference type="GO" id="GO:0042597">
    <property type="term" value="C:periplasmic space"/>
    <property type="evidence" value="ECO:0007669"/>
    <property type="project" value="UniProtKB-SubCell"/>
</dbReference>